<feature type="compositionally biased region" description="Basic and acidic residues" evidence="1">
    <location>
        <begin position="7"/>
        <end position="16"/>
    </location>
</feature>
<evidence type="ECO:0000256" key="1">
    <source>
        <dbReference type="SAM" id="MobiDB-lite"/>
    </source>
</evidence>
<protein>
    <submittedName>
        <fullName evidence="2">Uncharacterized protein</fullName>
    </submittedName>
</protein>
<organism evidence="2 3">
    <name type="scientific">Prevotella heparinolytica</name>
    <dbReference type="NCBI Taxonomy" id="28113"/>
    <lineage>
        <taxon>Bacteria</taxon>
        <taxon>Pseudomonadati</taxon>
        <taxon>Bacteroidota</taxon>
        <taxon>Bacteroidia</taxon>
        <taxon>Bacteroidales</taxon>
        <taxon>Bacteroidaceae</taxon>
        <taxon>Bacteroides</taxon>
    </lineage>
</organism>
<reference evidence="2 3" key="1">
    <citation type="submission" date="2019-03" db="EMBL/GenBank/DDBJ databases">
        <title>Genomic Encyclopedia of Type Strains, Phase IV (KMG-IV): sequencing the most valuable type-strain genomes for metagenomic binning, comparative biology and taxonomic classification.</title>
        <authorList>
            <person name="Goeker M."/>
        </authorList>
    </citation>
    <scope>NUCLEOTIDE SEQUENCE [LARGE SCALE GENOMIC DNA]</scope>
    <source>
        <strain evidence="2 3">DSM 23917</strain>
    </source>
</reference>
<feature type="region of interest" description="Disordered" evidence="1">
    <location>
        <begin position="1"/>
        <end position="22"/>
    </location>
</feature>
<gene>
    <name evidence="2" type="ORF">EV202_1366</name>
</gene>
<proteinExistence type="predicted"/>
<name>A0A4V2SE56_9BACE</name>
<sequence length="50" mass="6119">MQNDSFVSDRHQERMHISPPRRQFSYPANGYDWTDSLYPDCFHRLRKQFG</sequence>
<accession>A0A4V2SE56</accession>
<comment type="caution">
    <text evidence="2">The sequence shown here is derived from an EMBL/GenBank/DDBJ whole genome shotgun (WGS) entry which is preliminary data.</text>
</comment>
<evidence type="ECO:0000313" key="3">
    <source>
        <dbReference type="Proteomes" id="UP000295600"/>
    </source>
</evidence>
<dbReference type="Proteomes" id="UP000295600">
    <property type="component" value="Unassembled WGS sequence"/>
</dbReference>
<dbReference type="AlphaFoldDB" id="A0A4V2SE56"/>
<evidence type="ECO:0000313" key="2">
    <source>
        <dbReference type="EMBL" id="TCO87011.1"/>
    </source>
</evidence>
<dbReference type="EMBL" id="SLXB01000036">
    <property type="protein sequence ID" value="TCO87011.1"/>
    <property type="molecule type" value="Genomic_DNA"/>
</dbReference>